<sequence length="114" mass="12667">MSEIASLEFQAFFQSHNSQNSLEVIVPFFIILPNLFISHLVLNLRIFSKSGNTVISQRTKSSVSSLNFASSQMLGNIGAPLDGTSFTEKEDEEEENGAEIEMEAIEEHSEVNKN</sequence>
<organism evidence="3 4">
    <name type="scientific">Lentinula lateritia</name>
    <dbReference type="NCBI Taxonomy" id="40482"/>
    <lineage>
        <taxon>Eukaryota</taxon>
        <taxon>Fungi</taxon>
        <taxon>Dikarya</taxon>
        <taxon>Basidiomycota</taxon>
        <taxon>Agaricomycotina</taxon>
        <taxon>Agaricomycetes</taxon>
        <taxon>Agaricomycetidae</taxon>
        <taxon>Agaricales</taxon>
        <taxon>Marasmiineae</taxon>
        <taxon>Omphalotaceae</taxon>
        <taxon>Lentinula</taxon>
    </lineage>
</organism>
<dbReference type="Proteomes" id="UP001150217">
    <property type="component" value="Unassembled WGS sequence"/>
</dbReference>
<keyword evidence="2" id="KW-0472">Membrane</keyword>
<keyword evidence="2" id="KW-1133">Transmembrane helix</keyword>
<feature type="transmembrane region" description="Helical" evidence="2">
    <location>
        <begin position="24"/>
        <end position="42"/>
    </location>
</feature>
<protein>
    <submittedName>
        <fullName evidence="3">Uncharacterized protein</fullName>
    </submittedName>
</protein>
<evidence type="ECO:0000313" key="3">
    <source>
        <dbReference type="EMBL" id="KAJ4484613.1"/>
    </source>
</evidence>
<feature type="region of interest" description="Disordered" evidence="1">
    <location>
        <begin position="79"/>
        <end position="114"/>
    </location>
</feature>
<feature type="compositionally biased region" description="Acidic residues" evidence="1">
    <location>
        <begin position="89"/>
        <end position="104"/>
    </location>
</feature>
<accession>A0ABQ8VAZ2</accession>
<keyword evidence="2" id="KW-0812">Transmembrane</keyword>
<feature type="compositionally biased region" description="Basic and acidic residues" evidence="1">
    <location>
        <begin position="105"/>
        <end position="114"/>
    </location>
</feature>
<name>A0ABQ8VAZ2_9AGAR</name>
<gene>
    <name evidence="3" type="ORF">C8R41DRAFT_921534</name>
</gene>
<reference evidence="3" key="1">
    <citation type="submission" date="2022-08" db="EMBL/GenBank/DDBJ databases">
        <title>A Global Phylogenomic Analysis of the Shiitake Genus Lentinula.</title>
        <authorList>
            <consortium name="DOE Joint Genome Institute"/>
            <person name="Sierra-Patev S."/>
            <person name="Min B."/>
            <person name="Naranjo-Ortiz M."/>
            <person name="Looney B."/>
            <person name="Konkel Z."/>
            <person name="Slot J.C."/>
            <person name="Sakamoto Y."/>
            <person name="Steenwyk J.L."/>
            <person name="Rokas A."/>
            <person name="Carro J."/>
            <person name="Camarero S."/>
            <person name="Ferreira P."/>
            <person name="Molpeceres G."/>
            <person name="Ruiz-Duenas F.J."/>
            <person name="Serrano A."/>
            <person name="Henrissat B."/>
            <person name="Drula E."/>
            <person name="Hughes K.W."/>
            <person name="Mata J.L."/>
            <person name="Ishikawa N.K."/>
            <person name="Vargas-Isla R."/>
            <person name="Ushijima S."/>
            <person name="Smith C.A."/>
            <person name="Ahrendt S."/>
            <person name="Andreopoulos W."/>
            <person name="He G."/>
            <person name="Labutti K."/>
            <person name="Lipzen A."/>
            <person name="Ng V."/>
            <person name="Riley R."/>
            <person name="Sandor L."/>
            <person name="Barry K."/>
            <person name="Martinez A.T."/>
            <person name="Xiao Y."/>
            <person name="Gibbons J.G."/>
            <person name="Terashima K."/>
            <person name="Grigoriev I.V."/>
            <person name="Hibbett D.S."/>
        </authorList>
    </citation>
    <scope>NUCLEOTIDE SEQUENCE</scope>
    <source>
        <strain evidence="3">RHP3577 ss4</strain>
    </source>
</reference>
<dbReference type="EMBL" id="JANVFT010000052">
    <property type="protein sequence ID" value="KAJ4484613.1"/>
    <property type="molecule type" value="Genomic_DNA"/>
</dbReference>
<proteinExistence type="predicted"/>
<evidence type="ECO:0000256" key="2">
    <source>
        <dbReference type="SAM" id="Phobius"/>
    </source>
</evidence>
<keyword evidence="4" id="KW-1185">Reference proteome</keyword>
<evidence type="ECO:0000256" key="1">
    <source>
        <dbReference type="SAM" id="MobiDB-lite"/>
    </source>
</evidence>
<comment type="caution">
    <text evidence="3">The sequence shown here is derived from an EMBL/GenBank/DDBJ whole genome shotgun (WGS) entry which is preliminary data.</text>
</comment>
<evidence type="ECO:0000313" key="4">
    <source>
        <dbReference type="Proteomes" id="UP001150217"/>
    </source>
</evidence>